<evidence type="ECO:0000259" key="11">
    <source>
        <dbReference type="Pfam" id="PF08244"/>
    </source>
</evidence>
<evidence type="ECO:0000256" key="3">
    <source>
        <dbReference type="ARBA" id="ARBA00012758"/>
    </source>
</evidence>
<dbReference type="InterPro" id="IPR013189">
    <property type="entry name" value="Glyco_hydro_32_C"/>
</dbReference>
<reference evidence="12 13" key="1">
    <citation type="submission" date="2019-11" db="EMBL/GenBank/DDBJ databases">
        <title>Draft genome sequences of five Paenibacillus species of dairy origin.</title>
        <authorList>
            <person name="Olajide A.M."/>
            <person name="Chen S."/>
            <person name="Lapointe G."/>
        </authorList>
    </citation>
    <scope>NUCLEOTIDE SEQUENCE [LARGE SCALE GENOMIC DNA]</scope>
    <source>
        <strain evidence="12 13">2CS3</strain>
    </source>
</reference>
<dbReference type="InterPro" id="IPR001362">
    <property type="entry name" value="Glyco_hydro_32"/>
</dbReference>
<dbReference type="Pfam" id="PF00251">
    <property type="entry name" value="Glyco_hydro_32N"/>
    <property type="match status" value="1"/>
</dbReference>
<evidence type="ECO:0000256" key="4">
    <source>
        <dbReference type="ARBA" id="ARBA00019623"/>
    </source>
</evidence>
<dbReference type="InterPro" id="IPR006232">
    <property type="entry name" value="Suc6P_hydrolase"/>
</dbReference>
<comment type="caution">
    <text evidence="12">The sequence shown here is derived from an EMBL/GenBank/DDBJ whole genome shotgun (WGS) entry which is preliminary data.</text>
</comment>
<dbReference type="EMBL" id="WNZX01000001">
    <property type="protein sequence ID" value="MUG69419.1"/>
    <property type="molecule type" value="Genomic_DNA"/>
</dbReference>
<evidence type="ECO:0000256" key="7">
    <source>
        <dbReference type="ARBA" id="ARBA00033367"/>
    </source>
</evidence>
<feature type="domain" description="Glycosyl hydrolase family 32 C-terminal" evidence="11">
    <location>
        <begin position="339"/>
        <end position="483"/>
    </location>
</feature>
<evidence type="ECO:0000256" key="1">
    <source>
        <dbReference type="ARBA" id="ARBA00004914"/>
    </source>
</evidence>
<dbReference type="RefSeq" id="WP_155613856.1">
    <property type="nucleotide sequence ID" value="NZ_WNZX01000001.1"/>
</dbReference>
<gene>
    <name evidence="12" type="ORF">GNP93_01890</name>
</gene>
<keyword evidence="9" id="KW-0119">Carbohydrate metabolism</keyword>
<feature type="domain" description="Glycosyl hydrolase family 32 N-terminal" evidence="10">
    <location>
        <begin position="28"/>
        <end position="336"/>
    </location>
</feature>
<proteinExistence type="inferred from homology"/>
<dbReference type="PANTHER" id="PTHR43101:SF1">
    <property type="entry name" value="BETA-FRUCTOSIDASE"/>
    <property type="match status" value="1"/>
</dbReference>
<comment type="similarity">
    <text evidence="2 8">Belongs to the glycosyl hydrolase 32 family.</text>
</comment>
<comment type="pathway">
    <text evidence="1 9">Glycan biosynthesis; sucrose metabolism.</text>
</comment>
<dbReference type="Proteomes" id="UP000450917">
    <property type="component" value="Unassembled WGS sequence"/>
</dbReference>
<dbReference type="InterPro" id="IPR013320">
    <property type="entry name" value="ConA-like_dom_sf"/>
</dbReference>
<accession>A0A7X2Z6T5</accession>
<dbReference type="GO" id="GO:0005985">
    <property type="term" value="P:sucrose metabolic process"/>
    <property type="evidence" value="ECO:0007669"/>
    <property type="project" value="UniProtKB-UniPathway"/>
</dbReference>
<keyword evidence="5 8" id="KW-0378">Hydrolase</keyword>
<dbReference type="Gene3D" id="2.115.10.20">
    <property type="entry name" value="Glycosyl hydrolase domain, family 43"/>
    <property type="match status" value="1"/>
</dbReference>
<dbReference type="NCBIfam" id="TIGR01322">
    <property type="entry name" value="scrB_fam"/>
    <property type="match status" value="1"/>
</dbReference>
<evidence type="ECO:0000256" key="8">
    <source>
        <dbReference type="RuleBase" id="RU362110"/>
    </source>
</evidence>
<evidence type="ECO:0000259" key="10">
    <source>
        <dbReference type="Pfam" id="PF00251"/>
    </source>
</evidence>
<dbReference type="AlphaFoldDB" id="A0A7X2Z6T5"/>
<comment type="catalytic activity">
    <reaction evidence="8">
        <text>Hydrolysis of terminal non-reducing beta-D-fructofuranoside residues in beta-D-fructofuranosides.</text>
        <dbReference type="EC" id="3.2.1.26"/>
    </reaction>
</comment>
<keyword evidence="6 8" id="KW-0326">Glycosidase</keyword>
<dbReference type="GO" id="GO:0004564">
    <property type="term" value="F:beta-fructofuranosidase activity"/>
    <property type="evidence" value="ECO:0007669"/>
    <property type="project" value="UniProtKB-EC"/>
</dbReference>
<keyword evidence="13" id="KW-1185">Reference proteome</keyword>
<evidence type="ECO:0000256" key="2">
    <source>
        <dbReference type="ARBA" id="ARBA00009902"/>
    </source>
</evidence>
<evidence type="ECO:0000313" key="13">
    <source>
        <dbReference type="Proteomes" id="UP000450917"/>
    </source>
</evidence>
<dbReference type="InterPro" id="IPR013148">
    <property type="entry name" value="Glyco_hydro_32_N"/>
</dbReference>
<dbReference type="SMART" id="SM00640">
    <property type="entry name" value="Glyco_32"/>
    <property type="match status" value="1"/>
</dbReference>
<dbReference type="SUPFAM" id="SSF49899">
    <property type="entry name" value="Concanavalin A-like lectins/glucanases"/>
    <property type="match status" value="1"/>
</dbReference>
<protein>
    <recommendedName>
        <fullName evidence="4 8">Sucrose-6-phosphate hydrolase</fullName>
        <ecNumber evidence="3 8">3.2.1.26</ecNumber>
    </recommendedName>
    <alternativeName>
        <fullName evidence="7 9">Invertase</fullName>
    </alternativeName>
</protein>
<evidence type="ECO:0000256" key="9">
    <source>
        <dbReference type="RuleBase" id="RU365015"/>
    </source>
</evidence>
<dbReference type="UniPathway" id="UPA00238"/>
<dbReference type="InterPro" id="IPR023296">
    <property type="entry name" value="Glyco_hydro_beta-prop_sf"/>
</dbReference>
<dbReference type="PANTHER" id="PTHR43101">
    <property type="entry name" value="BETA-FRUCTOSIDASE"/>
    <property type="match status" value="1"/>
</dbReference>
<dbReference type="Pfam" id="PF08244">
    <property type="entry name" value="Glyco_hydro_32C"/>
    <property type="match status" value="1"/>
</dbReference>
<comment type="subcellular location">
    <subcellularLocation>
        <location evidence="9">Cytoplasm</location>
    </subcellularLocation>
</comment>
<name>A0A7X2Z6T5_9BACL</name>
<dbReference type="GO" id="GO:0005737">
    <property type="term" value="C:cytoplasm"/>
    <property type="evidence" value="ECO:0007669"/>
    <property type="project" value="UniProtKB-SubCell"/>
</dbReference>
<sequence>MTYTVEKANRFIRENKHQLRSDFRLHYHFMSEYGWMNDPNGFIHYNGTYHLFYQYYPYEAKWGPMHWGHAVSGDLIRWEHLPVALAPDEAYDQGGCFSGSAIEHEGRLYLMYTGHVETGPDKDRDYRQEQAIAVSEDGVTFVKWKDNPVIAAGAIPLGVSRQDFRDPKVFKRGDAYYALLGSNDGAGHGLILLYRSADLVHWEYVNVIAKSDGTLGDNWECPDVFALGSKDVLMMSPQRVPAQGDDYCNLHSTTYMVGHLDTDDGRFHYDAYYPIDYGFDFYAPQTTIDAQGRRVMIAWMDMWESLMPTQQGHHWAGAMTVPREVLTDGDRLVFKPVDEIEAYRQAPYELSDVILKGERVLETQGDRYELKVVIEAKGASAFGIKLRTSGREETVLSYHAEERQFRFNRDRSGIGPKGERKTSIELEDGKLSLRIFVDVSSVEVFLGKGHKVMTGRIYPNEQARGIALFSEGECRVVSLTKWDIG</sequence>
<dbReference type="CDD" id="cd08996">
    <property type="entry name" value="GH32_FFase"/>
    <property type="match status" value="1"/>
</dbReference>
<keyword evidence="9" id="KW-0963">Cytoplasm</keyword>
<comment type="function">
    <text evidence="9">Enables the bacterium to metabolize sucrose as a sole carbon source.</text>
</comment>
<organism evidence="12 13">
    <name type="scientific">Paenibacillus validus</name>
    <dbReference type="NCBI Taxonomy" id="44253"/>
    <lineage>
        <taxon>Bacteria</taxon>
        <taxon>Bacillati</taxon>
        <taxon>Bacillota</taxon>
        <taxon>Bacilli</taxon>
        <taxon>Bacillales</taxon>
        <taxon>Paenibacillaceae</taxon>
        <taxon>Paenibacillus</taxon>
    </lineage>
</organism>
<dbReference type="InterPro" id="IPR051214">
    <property type="entry name" value="GH32_Enzymes"/>
</dbReference>
<dbReference type="Gene3D" id="2.60.120.560">
    <property type="entry name" value="Exo-inulinase, domain 1"/>
    <property type="match status" value="1"/>
</dbReference>
<dbReference type="EC" id="3.2.1.26" evidence="3 8"/>
<evidence type="ECO:0000256" key="5">
    <source>
        <dbReference type="ARBA" id="ARBA00022801"/>
    </source>
</evidence>
<dbReference type="SUPFAM" id="SSF75005">
    <property type="entry name" value="Arabinanase/levansucrase/invertase"/>
    <property type="match status" value="1"/>
</dbReference>
<evidence type="ECO:0000256" key="6">
    <source>
        <dbReference type="ARBA" id="ARBA00023295"/>
    </source>
</evidence>
<evidence type="ECO:0000313" key="12">
    <source>
        <dbReference type="EMBL" id="MUG69419.1"/>
    </source>
</evidence>